<dbReference type="PROSITE" id="PS50097">
    <property type="entry name" value="BTB"/>
    <property type="match status" value="2"/>
</dbReference>
<dbReference type="InterPro" id="IPR043225">
    <property type="entry name" value="BACK_BTBD8"/>
</dbReference>
<feature type="domain" description="BTB" evidence="2">
    <location>
        <begin position="409"/>
        <end position="470"/>
    </location>
</feature>
<proteinExistence type="predicted"/>
<dbReference type="Pfam" id="PF26017">
    <property type="entry name" value="BACK_BTBD8"/>
    <property type="match status" value="1"/>
</dbReference>
<dbReference type="InterPro" id="IPR000210">
    <property type="entry name" value="BTB/POZ_dom"/>
</dbReference>
<dbReference type="AlphaFoldDB" id="A0A914YFZ7"/>
<dbReference type="WBParaSite" id="PSU_v2.g16269.t1">
    <property type="protein sequence ID" value="PSU_v2.g16269.t1"/>
    <property type="gene ID" value="PSU_v2.g16269"/>
</dbReference>
<dbReference type="Gene3D" id="3.30.710.10">
    <property type="entry name" value="Potassium Channel Kv1.1, Chain A"/>
    <property type="match status" value="2"/>
</dbReference>
<dbReference type="PANTHER" id="PTHR22427">
    <property type="entry name" value="GH15728P"/>
    <property type="match status" value="1"/>
</dbReference>
<protein>
    <submittedName>
        <fullName evidence="4">BTB domain-containing protein</fullName>
    </submittedName>
</protein>
<feature type="region of interest" description="Disordered" evidence="1">
    <location>
        <begin position="117"/>
        <end position="225"/>
    </location>
</feature>
<keyword evidence="3" id="KW-1185">Reference proteome</keyword>
<accession>A0A914YFZ7</accession>
<feature type="compositionally biased region" description="Basic and acidic residues" evidence="1">
    <location>
        <begin position="164"/>
        <end position="178"/>
    </location>
</feature>
<evidence type="ECO:0000259" key="2">
    <source>
        <dbReference type="PROSITE" id="PS50097"/>
    </source>
</evidence>
<sequence length="706" mass="79253">MRNSSMLWEQYSLQRDKLIINLRTKLLTNMSSLIGHAETSDLLLVAADGKKLPAHICILRQRAPIFFEKHISPTLDARTPRQRRIGEPLEVAIGDVDSAGLSFFIKSVYTDEEIQNLENENTIKDSTSDQKRDDENPDSSNFDIDHEFDDSQHYANEEEEEEGGREGETPRQDCDSLDRTPGAYQKELDKSEEIIYSVPIPREHDSGFHQPSSIEKPPPSTTATTTTSIITISEEPIMTSFRELANDSPMCLSGYSERSQYDIVEEEAEHEISEEASQNSSHFGSHGRFYHLEDSGIVSSQIESPKKKKSTTKIFPMFIGFGSGDSEMTQSMPSSTLSSSPYSSTNTLSAGSIRGRAMLARRLSVTSLTSLTSIDLTPTTENVTPIGDKLPCSTLGGDLLEMYQKSLDTDTIIVTDGGDLHAHKCILWATCPTFRKILKSSTKIELRGFSRNAIDFLLSFLYGGLTNIPEEVEVWEVIALATHLNLEELAQVAALHLKAHKCHFFHRPCATCVSAVFDALPQFRTIKCLNGLYDEAMSWQARHFSRIWKGRVFLHLDEQWQHGCRDALINEIDEELLIDTLLGCEKLQASLSRTKSQQLAESVLSLVNDVIEYCTEFLISSFDLILGSTAFKNHGKGLALNLALLEDLFPPLIHSLSADTAIRAFITLRDLLIEIQQNEEDLQLQQSPNRRRSFLHIPIHDWNPVN</sequence>
<evidence type="ECO:0000256" key="1">
    <source>
        <dbReference type="SAM" id="MobiDB-lite"/>
    </source>
</evidence>
<name>A0A914YFZ7_9BILA</name>
<reference evidence="4" key="1">
    <citation type="submission" date="2022-11" db="UniProtKB">
        <authorList>
            <consortium name="WormBaseParasite"/>
        </authorList>
    </citation>
    <scope>IDENTIFICATION</scope>
</reference>
<dbReference type="SUPFAM" id="SSF54695">
    <property type="entry name" value="POZ domain"/>
    <property type="match status" value="2"/>
</dbReference>
<dbReference type="SMART" id="SM00225">
    <property type="entry name" value="BTB"/>
    <property type="match status" value="1"/>
</dbReference>
<feature type="domain" description="BTB" evidence="2">
    <location>
        <begin position="40"/>
        <end position="112"/>
    </location>
</feature>
<dbReference type="PANTHER" id="PTHR22427:SF7">
    <property type="entry name" value="GH15728P"/>
    <property type="match status" value="1"/>
</dbReference>
<evidence type="ECO:0000313" key="4">
    <source>
        <dbReference type="WBParaSite" id="PSU_v2.g16269.t1"/>
    </source>
</evidence>
<organism evidence="3 4">
    <name type="scientific">Panagrolaimus superbus</name>
    <dbReference type="NCBI Taxonomy" id="310955"/>
    <lineage>
        <taxon>Eukaryota</taxon>
        <taxon>Metazoa</taxon>
        <taxon>Ecdysozoa</taxon>
        <taxon>Nematoda</taxon>
        <taxon>Chromadorea</taxon>
        <taxon>Rhabditida</taxon>
        <taxon>Tylenchina</taxon>
        <taxon>Panagrolaimomorpha</taxon>
        <taxon>Panagrolaimoidea</taxon>
        <taxon>Panagrolaimidae</taxon>
        <taxon>Panagrolaimus</taxon>
    </lineage>
</organism>
<feature type="compositionally biased region" description="Basic and acidic residues" evidence="1">
    <location>
        <begin position="143"/>
        <end position="156"/>
    </location>
</feature>
<dbReference type="Proteomes" id="UP000887577">
    <property type="component" value="Unplaced"/>
</dbReference>
<dbReference type="InterPro" id="IPR011333">
    <property type="entry name" value="SKP1/BTB/POZ_sf"/>
</dbReference>
<dbReference type="Pfam" id="PF00651">
    <property type="entry name" value="BTB"/>
    <property type="match status" value="1"/>
</dbReference>
<feature type="compositionally biased region" description="Basic and acidic residues" evidence="1">
    <location>
        <begin position="121"/>
        <end position="134"/>
    </location>
</feature>
<evidence type="ECO:0000313" key="3">
    <source>
        <dbReference type="Proteomes" id="UP000887577"/>
    </source>
</evidence>